<feature type="region of interest" description="Disordered" evidence="1">
    <location>
        <begin position="465"/>
        <end position="493"/>
    </location>
</feature>
<dbReference type="InterPro" id="IPR006115">
    <property type="entry name" value="6PGDH_NADP-bd"/>
</dbReference>
<dbReference type="InterPro" id="IPR003779">
    <property type="entry name" value="CMD-like"/>
</dbReference>
<dbReference type="Pfam" id="PF14833">
    <property type="entry name" value="NAD_binding_11"/>
    <property type="match status" value="1"/>
</dbReference>
<gene>
    <name evidence="5" type="ordered locus">FRAAL4011</name>
</gene>
<feature type="compositionally biased region" description="Low complexity" evidence="1">
    <location>
        <begin position="302"/>
        <end position="313"/>
    </location>
</feature>
<dbReference type="Gene3D" id="1.20.1290.10">
    <property type="entry name" value="AhpD-like"/>
    <property type="match status" value="1"/>
</dbReference>
<reference evidence="5 6" key="1">
    <citation type="journal article" date="2007" name="Genome Res.">
        <title>Genome characteristics of facultatively symbiotic Frankia sp. strains reflect host range and host plant biogeography.</title>
        <authorList>
            <person name="Normand P."/>
            <person name="Lapierre P."/>
            <person name="Tisa L.S."/>
            <person name="Gogarten J.P."/>
            <person name="Alloisio N."/>
            <person name="Bagnarol E."/>
            <person name="Bassi C.A."/>
            <person name="Berry A.M."/>
            <person name="Bickhart D.M."/>
            <person name="Choisne N."/>
            <person name="Couloux A."/>
            <person name="Cournoyer B."/>
            <person name="Cruveiller S."/>
            <person name="Daubin V."/>
            <person name="Demange N."/>
            <person name="Francino M.P."/>
            <person name="Goltsman E."/>
            <person name="Huang Y."/>
            <person name="Kopp O.R."/>
            <person name="Labarre L."/>
            <person name="Lapidus A."/>
            <person name="Lavire C."/>
            <person name="Marechal J."/>
            <person name="Martinez M."/>
            <person name="Mastronunzio J.E."/>
            <person name="Mullin B.C."/>
            <person name="Niemann J."/>
            <person name="Pujic P."/>
            <person name="Rawnsley T."/>
            <person name="Rouy Z."/>
            <person name="Schenowitz C."/>
            <person name="Sellstedt A."/>
            <person name="Tavares F."/>
            <person name="Tomkins J.P."/>
            <person name="Vallenet D."/>
            <person name="Valverde C."/>
            <person name="Wall L.G."/>
            <person name="Wang Y."/>
            <person name="Medigue C."/>
            <person name="Benson D.R."/>
        </authorList>
    </citation>
    <scope>NUCLEOTIDE SEQUENCE [LARGE SCALE GENOMIC DNA]</scope>
    <source>
        <strain evidence="6">DSM 45986 / CECT 9034 / ACN14a</strain>
    </source>
</reference>
<dbReference type="GO" id="GO:0051287">
    <property type="term" value="F:NAD binding"/>
    <property type="evidence" value="ECO:0007669"/>
    <property type="project" value="InterPro"/>
</dbReference>
<dbReference type="InterPro" id="IPR029154">
    <property type="entry name" value="HIBADH-like_NADP-bd"/>
</dbReference>
<dbReference type="Pfam" id="PF02627">
    <property type="entry name" value="CMD"/>
    <property type="match status" value="1"/>
</dbReference>
<proteinExistence type="predicted"/>
<evidence type="ECO:0000313" key="5">
    <source>
        <dbReference type="EMBL" id="CAJ62653.1"/>
    </source>
</evidence>
<dbReference type="PANTHER" id="PTHR43060">
    <property type="entry name" value="3-HYDROXYISOBUTYRATE DEHYDROGENASE-LIKE 1, MITOCHONDRIAL-RELATED"/>
    <property type="match status" value="1"/>
</dbReference>
<dbReference type="InterPro" id="IPR013328">
    <property type="entry name" value="6PGD_dom2"/>
</dbReference>
<evidence type="ECO:0000256" key="1">
    <source>
        <dbReference type="SAM" id="MobiDB-lite"/>
    </source>
</evidence>
<dbReference type="AlphaFoldDB" id="Q0RIL5"/>
<dbReference type="Pfam" id="PF03446">
    <property type="entry name" value="NAD_binding_2"/>
    <property type="match status" value="1"/>
</dbReference>
<evidence type="ECO:0000259" key="4">
    <source>
        <dbReference type="Pfam" id="PF14833"/>
    </source>
</evidence>
<dbReference type="eggNOG" id="COG0599">
    <property type="taxonomic scope" value="Bacteria"/>
</dbReference>
<evidence type="ECO:0008006" key="7">
    <source>
        <dbReference type="Google" id="ProtNLM"/>
    </source>
</evidence>
<accession>Q0RIL5</accession>
<feature type="domain" description="6-phosphogluconate dehydrogenase NADP-binding" evidence="3">
    <location>
        <begin position="11"/>
        <end position="166"/>
    </location>
</feature>
<dbReference type="Proteomes" id="UP000000657">
    <property type="component" value="Chromosome"/>
</dbReference>
<keyword evidence="6" id="KW-1185">Reference proteome</keyword>
<feature type="compositionally biased region" description="Basic and acidic residues" evidence="1">
    <location>
        <begin position="468"/>
        <end position="493"/>
    </location>
</feature>
<dbReference type="GO" id="GO:0051920">
    <property type="term" value="F:peroxiredoxin activity"/>
    <property type="evidence" value="ECO:0007669"/>
    <property type="project" value="InterPro"/>
</dbReference>
<dbReference type="KEGG" id="fal:FRAAL4011"/>
<dbReference type="Gene3D" id="3.40.50.720">
    <property type="entry name" value="NAD(P)-binding Rossmann-like Domain"/>
    <property type="match status" value="1"/>
</dbReference>
<dbReference type="HOGENOM" id="CLU_667159_0_0_11"/>
<dbReference type="Gene3D" id="1.10.1040.10">
    <property type="entry name" value="N-(1-d-carboxylethyl)-l-norvaline Dehydrogenase, domain 2"/>
    <property type="match status" value="1"/>
</dbReference>
<dbReference type="eggNOG" id="COG2084">
    <property type="taxonomic scope" value="Bacteria"/>
</dbReference>
<dbReference type="InterPro" id="IPR036291">
    <property type="entry name" value="NAD(P)-bd_dom_sf"/>
</dbReference>
<dbReference type="InterPro" id="IPR008927">
    <property type="entry name" value="6-PGluconate_DH-like_C_sf"/>
</dbReference>
<feature type="region of interest" description="Disordered" evidence="1">
    <location>
        <begin position="276"/>
        <end position="342"/>
    </location>
</feature>
<dbReference type="STRING" id="326424.FRAAL4011"/>
<dbReference type="EMBL" id="CT573213">
    <property type="protein sequence ID" value="CAJ62653.1"/>
    <property type="molecule type" value="Genomic_DNA"/>
</dbReference>
<organism evidence="5 6">
    <name type="scientific">Frankia alni (strain DSM 45986 / CECT 9034 / ACN14a)</name>
    <dbReference type="NCBI Taxonomy" id="326424"/>
    <lineage>
        <taxon>Bacteria</taxon>
        <taxon>Bacillati</taxon>
        <taxon>Actinomycetota</taxon>
        <taxon>Actinomycetes</taxon>
        <taxon>Frankiales</taxon>
        <taxon>Frankiaceae</taxon>
        <taxon>Frankia</taxon>
    </lineage>
</organism>
<evidence type="ECO:0000313" key="6">
    <source>
        <dbReference type="Proteomes" id="UP000000657"/>
    </source>
</evidence>
<feature type="domain" description="Carboxymuconolactone decarboxylase-like" evidence="2">
    <location>
        <begin position="378"/>
        <end position="450"/>
    </location>
</feature>
<dbReference type="InterPro" id="IPR029032">
    <property type="entry name" value="AhpD-like"/>
</dbReference>
<dbReference type="SUPFAM" id="SSF69118">
    <property type="entry name" value="AhpD-like"/>
    <property type="match status" value="1"/>
</dbReference>
<name>Q0RIL5_FRAAA</name>
<feature type="domain" description="3-hydroxyisobutyrate dehydrogenase-like NAD-binding" evidence="4">
    <location>
        <begin position="169"/>
        <end position="273"/>
    </location>
</feature>
<protein>
    <recommendedName>
        <fullName evidence="7">3-hydroxyisobutyrate dehydrogenase</fullName>
    </recommendedName>
</protein>
<dbReference type="GO" id="GO:0050661">
    <property type="term" value="F:NADP binding"/>
    <property type="evidence" value="ECO:0007669"/>
    <property type="project" value="InterPro"/>
</dbReference>
<dbReference type="SUPFAM" id="SSF48179">
    <property type="entry name" value="6-phosphogluconate dehydrogenase C-terminal domain-like"/>
    <property type="match status" value="1"/>
</dbReference>
<evidence type="ECO:0000259" key="3">
    <source>
        <dbReference type="Pfam" id="PF03446"/>
    </source>
</evidence>
<sequence>MMAETMTLRAGVVGLGMIGGGVAVSMARRGRVPAVHDVRPDASAALPGVGDPLGSPAEVARSSDVVMVAVVTADQARDVIGGENGLLAGAHPGLTIVLLSTVELAVVHELAALCAEHDVGFLDCGVTPGDRAADHGMVAIVGGDEATVEAARPVLDDWARRVVHCGPLGAGMVTKIARNVVTYGSWRAVFEASALARAAGVNPARLAEVIDTADPEGHTLLTLLRLRGGDDRLPQAAGRKIQPLMTKDLDAARDLATALDVDVPLVEAARTHADQTLDLPDPHSQHNPQHPQHPQHPDSPHNPHGNPPSSHSPLNRDDPHVPHVLGDSNDPRGSRDWDVTADLDDGPHRYGLEMMDQVYGPGFSAGVQGGHDPFTDETVNYLFAQVWGRPGLSVRDRRLLTLGVAATVGRPELVQIIATGGLVNDELTPDQLREAVLHLAVYTGWCKATATHAGVTAAVEAHTAGKGHSADGAHTADRGHTGDGAHTAKEQTR</sequence>
<feature type="compositionally biased region" description="Basic and acidic residues" evidence="1">
    <location>
        <begin position="329"/>
        <end position="338"/>
    </location>
</feature>
<dbReference type="PANTHER" id="PTHR43060:SF15">
    <property type="entry name" value="3-HYDROXYISOBUTYRATE DEHYDROGENASE-LIKE 1, MITOCHONDRIAL-RELATED"/>
    <property type="match status" value="1"/>
</dbReference>
<dbReference type="SUPFAM" id="SSF51735">
    <property type="entry name" value="NAD(P)-binding Rossmann-fold domains"/>
    <property type="match status" value="1"/>
</dbReference>
<evidence type="ECO:0000259" key="2">
    <source>
        <dbReference type="Pfam" id="PF02627"/>
    </source>
</evidence>